<sequence length="132" mass="14240">MFTEDESILLTDKNGNVIKLDTQGKNIEISAPETINITAKNINLKASDSIDFDANVNITETAGKAKRSDICGDMFVYVNGALTEVIEGDLNSHSKGGSQYTAKETIVDSSNNMKVNSATSLKKKSGEYNNQS</sequence>
<protein>
    <submittedName>
        <fullName evidence="2">Uncharacterized protein</fullName>
    </submittedName>
</protein>
<name>A0A250FSQ9_9FLAO</name>
<gene>
    <name evidence="2" type="ORF">CGC50_06560</name>
</gene>
<dbReference type="Proteomes" id="UP000217250">
    <property type="component" value="Chromosome"/>
</dbReference>
<organism evidence="2 3">
    <name type="scientific">Capnocytophaga gingivalis</name>
    <dbReference type="NCBI Taxonomy" id="1017"/>
    <lineage>
        <taxon>Bacteria</taxon>
        <taxon>Pseudomonadati</taxon>
        <taxon>Bacteroidota</taxon>
        <taxon>Flavobacteriia</taxon>
        <taxon>Flavobacteriales</taxon>
        <taxon>Flavobacteriaceae</taxon>
        <taxon>Capnocytophaga</taxon>
    </lineage>
</organism>
<feature type="region of interest" description="Disordered" evidence="1">
    <location>
        <begin position="109"/>
        <end position="132"/>
    </location>
</feature>
<dbReference type="AlphaFoldDB" id="A0A250FSQ9"/>
<accession>A0A250FSQ9</accession>
<feature type="compositionally biased region" description="Polar residues" evidence="1">
    <location>
        <begin position="109"/>
        <end position="120"/>
    </location>
</feature>
<proteinExistence type="predicted"/>
<evidence type="ECO:0000313" key="3">
    <source>
        <dbReference type="Proteomes" id="UP000217250"/>
    </source>
</evidence>
<dbReference type="EMBL" id="CP022386">
    <property type="protein sequence ID" value="ATA88170.1"/>
    <property type="molecule type" value="Genomic_DNA"/>
</dbReference>
<reference evidence="3" key="1">
    <citation type="submission" date="2017-06" db="EMBL/GenBank/DDBJ databases">
        <title>Capnocytophaga spp. assemblies.</title>
        <authorList>
            <person name="Gulvik C.A."/>
        </authorList>
    </citation>
    <scope>NUCLEOTIDE SEQUENCE [LARGE SCALE GENOMIC DNA]</scope>
    <source>
        <strain evidence="3">H1496</strain>
    </source>
</reference>
<dbReference type="OrthoDB" id="727155at2"/>
<dbReference type="KEGG" id="cgh:CGC50_06560"/>
<evidence type="ECO:0000256" key="1">
    <source>
        <dbReference type="SAM" id="MobiDB-lite"/>
    </source>
</evidence>
<evidence type="ECO:0000313" key="2">
    <source>
        <dbReference type="EMBL" id="ATA88170.1"/>
    </source>
</evidence>